<gene>
    <name evidence="1" type="ORF">PGUG_01969</name>
</gene>
<dbReference type="HOGENOM" id="CLU_1210220_0_0_1"/>
<evidence type="ECO:0000313" key="2">
    <source>
        <dbReference type="Proteomes" id="UP000001997"/>
    </source>
</evidence>
<dbReference type="AlphaFoldDB" id="A5DFB8"/>
<dbReference type="Proteomes" id="UP000001997">
    <property type="component" value="Unassembled WGS sequence"/>
</dbReference>
<dbReference type="GeneID" id="5128126"/>
<accession>A5DFB8</accession>
<name>A5DFB8_PICGU</name>
<dbReference type="EMBL" id="CH408156">
    <property type="protein sequence ID" value="EDK37871.2"/>
    <property type="molecule type" value="Genomic_DNA"/>
</dbReference>
<reference evidence="1 2" key="1">
    <citation type="journal article" date="2009" name="Nature">
        <title>Evolution of pathogenicity and sexual reproduction in eight Candida genomes.</title>
        <authorList>
            <person name="Butler G."/>
            <person name="Rasmussen M.D."/>
            <person name="Lin M.F."/>
            <person name="Santos M.A."/>
            <person name="Sakthikumar S."/>
            <person name="Munro C.A."/>
            <person name="Rheinbay E."/>
            <person name="Grabherr M."/>
            <person name="Forche A."/>
            <person name="Reedy J.L."/>
            <person name="Agrafioti I."/>
            <person name="Arnaud M.B."/>
            <person name="Bates S."/>
            <person name="Brown A.J."/>
            <person name="Brunke S."/>
            <person name="Costanzo M.C."/>
            <person name="Fitzpatrick D.A."/>
            <person name="de Groot P.W."/>
            <person name="Harris D."/>
            <person name="Hoyer L.L."/>
            <person name="Hube B."/>
            <person name="Klis F.M."/>
            <person name="Kodira C."/>
            <person name="Lennard N."/>
            <person name="Logue M.E."/>
            <person name="Martin R."/>
            <person name="Neiman A.M."/>
            <person name="Nikolaou E."/>
            <person name="Quail M.A."/>
            <person name="Quinn J."/>
            <person name="Santos M.C."/>
            <person name="Schmitzberger F.F."/>
            <person name="Sherlock G."/>
            <person name="Shah P."/>
            <person name="Silverstein K.A."/>
            <person name="Skrzypek M.S."/>
            <person name="Soll D."/>
            <person name="Staggs R."/>
            <person name="Stansfield I."/>
            <person name="Stumpf M.P."/>
            <person name="Sudbery P.E."/>
            <person name="Srikantha T."/>
            <person name="Zeng Q."/>
            <person name="Berman J."/>
            <person name="Berriman M."/>
            <person name="Heitman J."/>
            <person name="Gow N.A."/>
            <person name="Lorenz M.C."/>
            <person name="Birren B.W."/>
            <person name="Kellis M."/>
            <person name="Cuomo C.A."/>
        </authorList>
    </citation>
    <scope>NUCLEOTIDE SEQUENCE [LARGE SCALE GENOMIC DNA]</scope>
    <source>
        <strain evidence="2">ATCC 6260 / CBS 566 / DSM 6381 / JCM 1539 / NBRC 10279 / NRRL Y-324</strain>
    </source>
</reference>
<organism evidence="1 2">
    <name type="scientific">Meyerozyma guilliermondii (strain ATCC 6260 / CBS 566 / DSM 6381 / JCM 1539 / NBRC 10279 / NRRL Y-324)</name>
    <name type="common">Yeast</name>
    <name type="synonym">Candida guilliermondii</name>
    <dbReference type="NCBI Taxonomy" id="294746"/>
    <lineage>
        <taxon>Eukaryota</taxon>
        <taxon>Fungi</taxon>
        <taxon>Dikarya</taxon>
        <taxon>Ascomycota</taxon>
        <taxon>Saccharomycotina</taxon>
        <taxon>Pichiomycetes</taxon>
        <taxon>Debaryomycetaceae</taxon>
        <taxon>Meyerozyma</taxon>
    </lineage>
</organism>
<dbReference type="RefSeq" id="XP_001486298.2">
    <property type="nucleotide sequence ID" value="XM_001486248.1"/>
</dbReference>
<keyword evidence="2" id="KW-1185">Reference proteome</keyword>
<proteinExistence type="predicted"/>
<dbReference type="InParanoid" id="A5DFB8"/>
<protein>
    <submittedName>
        <fullName evidence="1">Uncharacterized protein</fullName>
    </submittedName>
</protein>
<dbReference type="KEGG" id="pgu:PGUG_01969"/>
<evidence type="ECO:0000313" key="1">
    <source>
        <dbReference type="EMBL" id="EDK37871.2"/>
    </source>
</evidence>
<sequence length="229" mass="25362">MDSEETTPTAMVQEETIPTLMVPVRSILMVQEEKISTLTAQASPTLMDLARSTLTVQATPTHMDSEETIPTLMVPIKETNLMVSEEEVTPMVLLETTPMALQEEATLTVLSTSTVLSEETLQTLMVPVRETNPMALSEEAETATAPRIGMMMTPMVLPVEVETAMVLPAEVETTMVHRETTTTKYEIENYLSLSCNWTVSQLISCNRTIFLLSCTSTLVPLSVLQHNFY</sequence>